<accession>A0A061RHG7</accession>
<keyword evidence="1" id="KW-0175">Coiled coil</keyword>
<evidence type="ECO:0000256" key="1">
    <source>
        <dbReference type="SAM" id="Coils"/>
    </source>
</evidence>
<name>A0A061RHG7_9CHLO</name>
<feature type="region of interest" description="Disordered" evidence="2">
    <location>
        <begin position="317"/>
        <end position="338"/>
    </location>
</feature>
<reference evidence="3" key="1">
    <citation type="submission" date="2014-05" db="EMBL/GenBank/DDBJ databases">
        <title>The transcriptome of the halophilic microalga Tetraselmis sp. GSL018 isolated from the Great Salt Lake, Utah.</title>
        <authorList>
            <person name="Jinkerson R.E."/>
            <person name="D'Adamo S."/>
            <person name="Posewitz M.C."/>
        </authorList>
    </citation>
    <scope>NUCLEOTIDE SEQUENCE</scope>
    <source>
        <strain evidence="3">GSL018</strain>
    </source>
</reference>
<feature type="non-terminal residue" evidence="3">
    <location>
        <position position="338"/>
    </location>
</feature>
<dbReference type="AlphaFoldDB" id="A0A061RHG7"/>
<proteinExistence type="predicted"/>
<feature type="compositionally biased region" description="Basic and acidic residues" evidence="2">
    <location>
        <begin position="186"/>
        <end position="209"/>
    </location>
</feature>
<evidence type="ECO:0000256" key="2">
    <source>
        <dbReference type="SAM" id="MobiDB-lite"/>
    </source>
</evidence>
<feature type="compositionally biased region" description="Low complexity" evidence="2">
    <location>
        <begin position="251"/>
        <end position="267"/>
    </location>
</feature>
<evidence type="ECO:0000313" key="3">
    <source>
        <dbReference type="EMBL" id="JAC69956.1"/>
    </source>
</evidence>
<feature type="region of interest" description="Disordered" evidence="2">
    <location>
        <begin position="183"/>
        <end position="227"/>
    </location>
</feature>
<dbReference type="EMBL" id="GBEZ01016280">
    <property type="protein sequence ID" value="JAC69956.1"/>
    <property type="molecule type" value="Transcribed_RNA"/>
</dbReference>
<organism evidence="3">
    <name type="scientific">Tetraselmis sp. GSL018</name>
    <dbReference type="NCBI Taxonomy" id="582737"/>
    <lineage>
        <taxon>Eukaryota</taxon>
        <taxon>Viridiplantae</taxon>
        <taxon>Chlorophyta</taxon>
        <taxon>core chlorophytes</taxon>
        <taxon>Chlorodendrophyceae</taxon>
        <taxon>Chlorodendrales</taxon>
        <taxon>Chlorodendraceae</taxon>
        <taxon>Tetraselmis</taxon>
    </lineage>
</organism>
<feature type="compositionally biased region" description="Basic and acidic residues" evidence="2">
    <location>
        <begin position="268"/>
        <end position="280"/>
    </location>
</feature>
<protein>
    <submittedName>
        <fullName evidence="3">Uncharacterized protein</fullName>
    </submittedName>
</protein>
<feature type="coiled-coil region" evidence="1">
    <location>
        <begin position="5"/>
        <end position="94"/>
    </location>
</feature>
<gene>
    <name evidence="3" type="ORF">TSPGSL018_5184</name>
</gene>
<feature type="region of interest" description="Disordered" evidence="2">
    <location>
        <begin position="241"/>
        <end position="280"/>
    </location>
</feature>
<sequence length="338" mass="36978">MDADFPNLEEELRKTKEEADALRQKLKNAVKKGKTIEEDREKLQRRISELEQALATQNDSNSSEKATRRLETTVAEYKEKLRSAIKKGKGIEDERNALAARVKALEGIKDKGSPDGMSAADFEAKLEDAVERGRRAEAEKQRLEAELAEAREQLKDAEERGTAAKALRDEAAVQREALQAAAARISESEEARRAADERGRQAEKERDLAMQRLRSVSDAAAAQDEELARRSAALEAAEASLASLRREAETASAELEGAKASEAAAAEQLRERELENRELREGRDALAARFEGLLSEAQSRQGVLVSLLGRLREAHRSLVGTGAAEDEPSAAVGGEGDP</sequence>